<dbReference type="Pfam" id="PF14303">
    <property type="entry name" value="NAM-associated"/>
    <property type="match status" value="1"/>
</dbReference>
<evidence type="ECO:0000256" key="1">
    <source>
        <dbReference type="SAM" id="MobiDB-lite"/>
    </source>
</evidence>
<organism evidence="3 4">
    <name type="scientific">Dipteronia sinensis</name>
    <dbReference type="NCBI Taxonomy" id="43782"/>
    <lineage>
        <taxon>Eukaryota</taxon>
        <taxon>Viridiplantae</taxon>
        <taxon>Streptophyta</taxon>
        <taxon>Embryophyta</taxon>
        <taxon>Tracheophyta</taxon>
        <taxon>Spermatophyta</taxon>
        <taxon>Magnoliopsida</taxon>
        <taxon>eudicotyledons</taxon>
        <taxon>Gunneridae</taxon>
        <taxon>Pentapetalae</taxon>
        <taxon>rosids</taxon>
        <taxon>malvids</taxon>
        <taxon>Sapindales</taxon>
        <taxon>Sapindaceae</taxon>
        <taxon>Hippocastanoideae</taxon>
        <taxon>Acereae</taxon>
        <taxon>Dipteronia</taxon>
    </lineage>
</organism>
<feature type="compositionally biased region" description="Polar residues" evidence="1">
    <location>
        <begin position="145"/>
        <end position="156"/>
    </location>
</feature>
<dbReference type="AlphaFoldDB" id="A0AAE0AHX0"/>
<proteinExistence type="predicted"/>
<feature type="region of interest" description="Disordered" evidence="1">
    <location>
        <begin position="35"/>
        <end position="63"/>
    </location>
</feature>
<dbReference type="InterPro" id="IPR029466">
    <property type="entry name" value="NAM-associated_C"/>
</dbReference>
<sequence length="156" mass="17168">MYKTFSSSQTPSLLPITIIHSSHLNKFKTSAGNLGRASLGRPGPLAKQARPKPVSLAVQGGPPFGKYQKREAIRMYTDFTSKPFKFEHCWEILKNNPKWCPGELTKQCGSKKQKAVDGSFLDSPSPPTSTTQESFDTIDLESPVNEDTNSNGVVRP</sequence>
<dbReference type="EMBL" id="JANJYJ010000004">
    <property type="protein sequence ID" value="KAK3218411.1"/>
    <property type="molecule type" value="Genomic_DNA"/>
</dbReference>
<evidence type="ECO:0000313" key="4">
    <source>
        <dbReference type="Proteomes" id="UP001281410"/>
    </source>
</evidence>
<feature type="domain" description="No apical meristem-associated C-terminal" evidence="2">
    <location>
        <begin position="82"/>
        <end position="136"/>
    </location>
</feature>
<dbReference type="Proteomes" id="UP001281410">
    <property type="component" value="Unassembled WGS sequence"/>
</dbReference>
<protein>
    <recommendedName>
        <fullName evidence="2">No apical meristem-associated C-terminal domain-containing protein</fullName>
    </recommendedName>
</protein>
<reference evidence="3" key="1">
    <citation type="journal article" date="2023" name="Plant J.">
        <title>Genome sequences and population genomics provide insights into the demographic history, inbreeding, and mutation load of two 'living fossil' tree species of Dipteronia.</title>
        <authorList>
            <person name="Feng Y."/>
            <person name="Comes H.P."/>
            <person name="Chen J."/>
            <person name="Zhu S."/>
            <person name="Lu R."/>
            <person name="Zhang X."/>
            <person name="Li P."/>
            <person name="Qiu J."/>
            <person name="Olsen K.M."/>
            <person name="Qiu Y."/>
        </authorList>
    </citation>
    <scope>NUCLEOTIDE SEQUENCE</scope>
    <source>
        <strain evidence="3">NBL</strain>
    </source>
</reference>
<keyword evidence="4" id="KW-1185">Reference proteome</keyword>
<feature type="region of interest" description="Disordered" evidence="1">
    <location>
        <begin position="111"/>
        <end position="156"/>
    </location>
</feature>
<comment type="caution">
    <text evidence="3">The sequence shown here is derived from an EMBL/GenBank/DDBJ whole genome shotgun (WGS) entry which is preliminary data.</text>
</comment>
<accession>A0AAE0AHX0</accession>
<evidence type="ECO:0000313" key="3">
    <source>
        <dbReference type="EMBL" id="KAK3218411.1"/>
    </source>
</evidence>
<name>A0AAE0AHX0_9ROSI</name>
<evidence type="ECO:0000259" key="2">
    <source>
        <dbReference type="Pfam" id="PF14303"/>
    </source>
</evidence>
<gene>
    <name evidence="3" type="ORF">Dsin_012381</name>
</gene>